<keyword evidence="3 6" id="KW-1133">Transmembrane helix</keyword>
<comment type="caution">
    <text evidence="7">The sequence shown here is derived from an EMBL/GenBank/DDBJ whole genome shotgun (WGS) entry which is preliminary data.</text>
</comment>
<reference evidence="7" key="1">
    <citation type="submission" date="2020-05" db="EMBL/GenBank/DDBJ databases">
        <title>Phylogenomic resolution of chytrid fungi.</title>
        <authorList>
            <person name="Stajich J.E."/>
            <person name="Amses K."/>
            <person name="Simmons R."/>
            <person name="Seto K."/>
            <person name="Myers J."/>
            <person name="Bonds A."/>
            <person name="Quandt C.A."/>
            <person name="Barry K."/>
            <person name="Liu P."/>
            <person name="Grigoriev I."/>
            <person name="Longcore J.E."/>
            <person name="James T.Y."/>
        </authorList>
    </citation>
    <scope>NUCLEOTIDE SEQUENCE</scope>
    <source>
        <strain evidence="7">JEL0379</strain>
    </source>
</reference>
<feature type="transmembrane region" description="Helical" evidence="6">
    <location>
        <begin position="159"/>
        <end position="178"/>
    </location>
</feature>
<feature type="transmembrane region" description="Helical" evidence="6">
    <location>
        <begin position="80"/>
        <end position="105"/>
    </location>
</feature>
<evidence type="ECO:0000256" key="5">
    <source>
        <dbReference type="SAM" id="MobiDB-lite"/>
    </source>
</evidence>
<evidence type="ECO:0000313" key="8">
    <source>
        <dbReference type="Proteomes" id="UP001212152"/>
    </source>
</evidence>
<dbReference type="AlphaFoldDB" id="A0AAD5TS88"/>
<feature type="region of interest" description="Disordered" evidence="5">
    <location>
        <begin position="220"/>
        <end position="246"/>
    </location>
</feature>
<gene>
    <name evidence="7" type="ORF">HDU87_000265</name>
</gene>
<evidence type="ECO:0008006" key="9">
    <source>
        <dbReference type="Google" id="ProtNLM"/>
    </source>
</evidence>
<dbReference type="Proteomes" id="UP001212152">
    <property type="component" value="Unassembled WGS sequence"/>
</dbReference>
<dbReference type="PANTHER" id="PTHR30266">
    <property type="entry name" value="MECHANOSENSITIVE CHANNEL MSCL"/>
    <property type="match status" value="1"/>
</dbReference>
<evidence type="ECO:0000256" key="2">
    <source>
        <dbReference type="ARBA" id="ARBA00022692"/>
    </source>
</evidence>
<keyword evidence="2 6" id="KW-0812">Transmembrane</keyword>
<accession>A0AAD5TS88</accession>
<dbReference type="Gene3D" id="1.10.1200.120">
    <property type="entry name" value="Large-conductance mechanosensitive channel, MscL, domain 1"/>
    <property type="match status" value="1"/>
</dbReference>
<dbReference type="PANTHER" id="PTHR30266:SF2">
    <property type="entry name" value="LARGE-CONDUCTANCE MECHANOSENSITIVE CHANNEL"/>
    <property type="match status" value="1"/>
</dbReference>
<dbReference type="Pfam" id="PF01741">
    <property type="entry name" value="MscL"/>
    <property type="match status" value="1"/>
</dbReference>
<protein>
    <recommendedName>
        <fullName evidence="9">Large-conductance mechanosensitive channel</fullName>
    </recommendedName>
</protein>
<sequence>MYSSSRHHDDENLPLRDVPKQSKFRMRPVLPVTQLSNGALKGAKAVSGVAKDFQEFLNRGNVVDLYVIFLLSLLERGGRWIGIVMGAAFTSIVTSFITDLISPLISLATRANLSNNFLVLRCPKTNGTNTYPPRASCAEDWAVTADAQKAGAVTFNWGSFLQVCFNFLVISIIVFFIVKMYSAAFRRGKAEVKTKECTFCCSDIKLAAVRCSFCCKDVPEEKEPEPAMPEPMVSGPGWKRKKSGGI</sequence>
<dbReference type="GO" id="GO:0008381">
    <property type="term" value="F:mechanosensitive monoatomic ion channel activity"/>
    <property type="evidence" value="ECO:0007669"/>
    <property type="project" value="TreeGrafter"/>
</dbReference>
<evidence type="ECO:0000256" key="3">
    <source>
        <dbReference type="ARBA" id="ARBA00022989"/>
    </source>
</evidence>
<dbReference type="GO" id="GO:0016020">
    <property type="term" value="C:membrane"/>
    <property type="evidence" value="ECO:0007669"/>
    <property type="project" value="UniProtKB-SubCell"/>
</dbReference>
<evidence type="ECO:0000313" key="7">
    <source>
        <dbReference type="EMBL" id="KAJ3185641.1"/>
    </source>
</evidence>
<keyword evidence="4 6" id="KW-0472">Membrane</keyword>
<dbReference type="SUPFAM" id="SSF81330">
    <property type="entry name" value="Gated mechanosensitive channel"/>
    <property type="match status" value="1"/>
</dbReference>
<evidence type="ECO:0000256" key="6">
    <source>
        <dbReference type="SAM" id="Phobius"/>
    </source>
</evidence>
<name>A0AAD5TS88_9FUNG</name>
<dbReference type="InterPro" id="IPR036019">
    <property type="entry name" value="MscL_channel"/>
</dbReference>
<evidence type="ECO:0000256" key="4">
    <source>
        <dbReference type="ARBA" id="ARBA00023136"/>
    </source>
</evidence>
<dbReference type="EMBL" id="JADGJQ010000001">
    <property type="protein sequence ID" value="KAJ3185641.1"/>
    <property type="molecule type" value="Genomic_DNA"/>
</dbReference>
<organism evidence="7 8">
    <name type="scientific">Geranomyces variabilis</name>
    <dbReference type="NCBI Taxonomy" id="109894"/>
    <lineage>
        <taxon>Eukaryota</taxon>
        <taxon>Fungi</taxon>
        <taxon>Fungi incertae sedis</taxon>
        <taxon>Chytridiomycota</taxon>
        <taxon>Chytridiomycota incertae sedis</taxon>
        <taxon>Chytridiomycetes</taxon>
        <taxon>Spizellomycetales</taxon>
        <taxon>Powellomycetaceae</taxon>
        <taxon>Geranomyces</taxon>
    </lineage>
</organism>
<comment type="subcellular location">
    <subcellularLocation>
        <location evidence="1">Membrane</location>
        <topology evidence="1">Multi-pass membrane protein</topology>
    </subcellularLocation>
</comment>
<keyword evidence="8" id="KW-1185">Reference proteome</keyword>
<dbReference type="InterPro" id="IPR037673">
    <property type="entry name" value="MSC/AndL"/>
</dbReference>
<proteinExistence type="predicted"/>
<evidence type="ECO:0000256" key="1">
    <source>
        <dbReference type="ARBA" id="ARBA00004141"/>
    </source>
</evidence>